<accession>A0ACB9Z4T9</accession>
<evidence type="ECO:0000313" key="1">
    <source>
        <dbReference type="EMBL" id="KAI4866175.1"/>
    </source>
</evidence>
<dbReference type="Proteomes" id="UP001497700">
    <property type="component" value="Unassembled WGS sequence"/>
</dbReference>
<organism evidence="1 2">
    <name type="scientific">Hypoxylon rubiginosum</name>
    <dbReference type="NCBI Taxonomy" id="110542"/>
    <lineage>
        <taxon>Eukaryota</taxon>
        <taxon>Fungi</taxon>
        <taxon>Dikarya</taxon>
        <taxon>Ascomycota</taxon>
        <taxon>Pezizomycotina</taxon>
        <taxon>Sordariomycetes</taxon>
        <taxon>Xylariomycetidae</taxon>
        <taxon>Xylariales</taxon>
        <taxon>Hypoxylaceae</taxon>
        <taxon>Hypoxylon</taxon>
    </lineage>
</organism>
<evidence type="ECO:0000313" key="2">
    <source>
        <dbReference type="Proteomes" id="UP001497700"/>
    </source>
</evidence>
<keyword evidence="2" id="KW-1185">Reference proteome</keyword>
<gene>
    <name evidence="1" type="ORF">F4820DRAFT_265794</name>
</gene>
<dbReference type="EMBL" id="MU393462">
    <property type="protein sequence ID" value="KAI4866175.1"/>
    <property type="molecule type" value="Genomic_DNA"/>
</dbReference>
<protein>
    <submittedName>
        <fullName evidence="1">Uncharacterized protein</fullName>
    </submittedName>
</protein>
<comment type="caution">
    <text evidence="1">The sequence shown here is derived from an EMBL/GenBank/DDBJ whole genome shotgun (WGS) entry which is preliminary data.</text>
</comment>
<name>A0ACB9Z4T9_9PEZI</name>
<reference evidence="1 2" key="1">
    <citation type="journal article" date="2022" name="New Phytol.">
        <title>Ecological generalism drives hyperdiversity of secondary metabolite gene clusters in xylarialean endophytes.</title>
        <authorList>
            <person name="Franco M.E.E."/>
            <person name="Wisecaver J.H."/>
            <person name="Arnold A.E."/>
            <person name="Ju Y.M."/>
            <person name="Slot J.C."/>
            <person name="Ahrendt S."/>
            <person name="Moore L.P."/>
            <person name="Eastman K.E."/>
            <person name="Scott K."/>
            <person name="Konkel Z."/>
            <person name="Mondo S.J."/>
            <person name="Kuo A."/>
            <person name="Hayes R.D."/>
            <person name="Haridas S."/>
            <person name="Andreopoulos B."/>
            <person name="Riley R."/>
            <person name="LaButti K."/>
            <person name="Pangilinan J."/>
            <person name="Lipzen A."/>
            <person name="Amirebrahimi M."/>
            <person name="Yan J."/>
            <person name="Adam C."/>
            <person name="Keymanesh K."/>
            <person name="Ng V."/>
            <person name="Louie K."/>
            <person name="Northen T."/>
            <person name="Drula E."/>
            <person name="Henrissat B."/>
            <person name="Hsieh H.M."/>
            <person name="Youens-Clark K."/>
            <person name="Lutzoni F."/>
            <person name="Miadlikowska J."/>
            <person name="Eastwood D.C."/>
            <person name="Hamelin R.C."/>
            <person name="Grigoriev I.V."/>
            <person name="U'Ren J.M."/>
        </authorList>
    </citation>
    <scope>NUCLEOTIDE SEQUENCE [LARGE SCALE GENOMIC DNA]</scope>
    <source>
        <strain evidence="1 2">CBS 119005</strain>
    </source>
</reference>
<proteinExistence type="predicted"/>
<sequence>MQLQSLLVLLGATALMATPILDDVPLAEEDTADGGKISWYGARDTHTTATQRARASSSCPAIGDVNPVCDSDNAADTDTCWKFIGTLQADANAAVYNDQGYRRACYQVDGRKCCTQWNKDISGLQKKDLIPGMTRMAQMCNEGGVSGKLNNVNIHGACVNQCLNDDHSCK</sequence>